<comment type="caution">
    <text evidence="3">The sequence shown here is derived from an EMBL/GenBank/DDBJ whole genome shotgun (WGS) entry which is preliminary data.</text>
</comment>
<accession>A0ABP9J7X5</accession>
<evidence type="ECO:0000313" key="4">
    <source>
        <dbReference type="Proteomes" id="UP001500427"/>
    </source>
</evidence>
<proteinExistence type="predicted"/>
<sequence length="433" mass="44136">MTVVSPVTRDRAPSTDRRLGVPWALVVPLAALFAAVDGFWAASMRSAVGAIERTPAPFETWAHQTVVTLPLHVVAVVAALALAVRWFGPVPRGRRQLWTGALVALAGAVVGALVLALGAAVDLRLQQGHVDLMSHMTPGCGAPCLERIEADGVSTAVRGVAWGTGLVVVSNLAVVAWVMAALGGRLPVTRRSRQADLARWDARTAGLAAALAGSAAIHLAVVPEHLDEWPLAGAFFVVLAAGEGGAAVAVLRGRRTTPPEPRRGAVAAGEQAGTRLQPRRGAVAAGEQAGTRPQPRRGAVAAGDVRSHRLLIAAVLLGVGPLLVWLVSRTVGLPFGPGAGEVEAVGQADLAAVALELVTVCLAARMLLLSTSAADPIGPTDRRSPAHVRALAVTAVLAVTVVGCAGALPDLLGDVTGPATTVTVPDHGHDEGG</sequence>
<feature type="transmembrane region" description="Helical" evidence="2">
    <location>
        <begin position="204"/>
        <end position="223"/>
    </location>
</feature>
<evidence type="ECO:0000313" key="3">
    <source>
        <dbReference type="EMBL" id="GAA5023533.1"/>
    </source>
</evidence>
<protein>
    <recommendedName>
        <fullName evidence="5">DUF998 domain-containing protein</fullName>
    </recommendedName>
</protein>
<feature type="transmembrane region" description="Helical" evidence="2">
    <location>
        <begin position="310"/>
        <end position="328"/>
    </location>
</feature>
<keyword evidence="2" id="KW-1133">Transmembrane helix</keyword>
<gene>
    <name evidence="3" type="ORF">GCM10023258_14940</name>
</gene>
<feature type="transmembrane region" description="Helical" evidence="2">
    <location>
        <begin position="388"/>
        <end position="408"/>
    </location>
</feature>
<keyword evidence="2" id="KW-0812">Transmembrane</keyword>
<evidence type="ECO:0000256" key="2">
    <source>
        <dbReference type="SAM" id="Phobius"/>
    </source>
</evidence>
<feature type="transmembrane region" description="Helical" evidence="2">
    <location>
        <begin position="21"/>
        <end position="41"/>
    </location>
</feature>
<feature type="region of interest" description="Disordered" evidence="1">
    <location>
        <begin position="255"/>
        <end position="298"/>
    </location>
</feature>
<feature type="transmembrane region" description="Helical" evidence="2">
    <location>
        <begin position="96"/>
        <end position="121"/>
    </location>
</feature>
<evidence type="ECO:0000256" key="1">
    <source>
        <dbReference type="SAM" id="MobiDB-lite"/>
    </source>
</evidence>
<reference evidence="4" key="1">
    <citation type="journal article" date="2019" name="Int. J. Syst. Evol. Microbiol.">
        <title>The Global Catalogue of Microorganisms (GCM) 10K type strain sequencing project: providing services to taxonomists for standard genome sequencing and annotation.</title>
        <authorList>
            <consortium name="The Broad Institute Genomics Platform"/>
            <consortium name="The Broad Institute Genome Sequencing Center for Infectious Disease"/>
            <person name="Wu L."/>
            <person name="Ma J."/>
        </authorList>
    </citation>
    <scope>NUCLEOTIDE SEQUENCE [LARGE SCALE GENOMIC DNA]</scope>
    <source>
        <strain evidence="4">JCM 17687</strain>
    </source>
</reference>
<keyword evidence="4" id="KW-1185">Reference proteome</keyword>
<organism evidence="3 4">
    <name type="scientific">Terrabacter aeriphilus</name>
    <dbReference type="NCBI Taxonomy" id="515662"/>
    <lineage>
        <taxon>Bacteria</taxon>
        <taxon>Bacillati</taxon>
        <taxon>Actinomycetota</taxon>
        <taxon>Actinomycetes</taxon>
        <taxon>Micrococcales</taxon>
        <taxon>Intrasporangiaceae</taxon>
        <taxon>Terrabacter</taxon>
    </lineage>
</organism>
<evidence type="ECO:0008006" key="5">
    <source>
        <dbReference type="Google" id="ProtNLM"/>
    </source>
</evidence>
<keyword evidence="2" id="KW-0472">Membrane</keyword>
<dbReference type="EMBL" id="BAABIW010000010">
    <property type="protein sequence ID" value="GAA5023533.1"/>
    <property type="molecule type" value="Genomic_DNA"/>
</dbReference>
<feature type="transmembrane region" description="Helical" evidence="2">
    <location>
        <begin position="160"/>
        <end position="183"/>
    </location>
</feature>
<feature type="transmembrane region" description="Helical" evidence="2">
    <location>
        <begin position="229"/>
        <end position="251"/>
    </location>
</feature>
<dbReference type="RefSeq" id="WP_345506832.1">
    <property type="nucleotide sequence ID" value="NZ_BAABIW010000010.1"/>
</dbReference>
<feature type="transmembrane region" description="Helical" evidence="2">
    <location>
        <begin position="61"/>
        <end position="84"/>
    </location>
</feature>
<name>A0ABP9J7X5_9MICO</name>
<feature type="transmembrane region" description="Helical" evidence="2">
    <location>
        <begin position="348"/>
        <end position="368"/>
    </location>
</feature>
<dbReference type="Proteomes" id="UP001500427">
    <property type="component" value="Unassembled WGS sequence"/>
</dbReference>